<organism evidence="1 2">
    <name type="scientific">Candidatus Magasanikbacteria bacterium RIFCSPHIGHO2_02_FULL_47_14</name>
    <dbReference type="NCBI Taxonomy" id="1798680"/>
    <lineage>
        <taxon>Bacteria</taxon>
        <taxon>Candidatus Magasanikiibacteriota</taxon>
    </lineage>
</organism>
<evidence type="ECO:0000313" key="1">
    <source>
        <dbReference type="EMBL" id="OGH65409.1"/>
    </source>
</evidence>
<dbReference type="STRING" id="1798680.A3J66_02190"/>
<gene>
    <name evidence="1" type="ORF">A3J66_02190</name>
</gene>
<dbReference type="Proteomes" id="UP000176282">
    <property type="component" value="Unassembled WGS sequence"/>
</dbReference>
<dbReference type="AlphaFoldDB" id="A0A1F6M1C2"/>
<evidence type="ECO:0000313" key="2">
    <source>
        <dbReference type="Proteomes" id="UP000176282"/>
    </source>
</evidence>
<comment type="caution">
    <text evidence="1">The sequence shown here is derived from an EMBL/GenBank/DDBJ whole genome shotgun (WGS) entry which is preliminary data.</text>
</comment>
<dbReference type="EMBL" id="MFQB01000049">
    <property type="protein sequence ID" value="OGH65409.1"/>
    <property type="molecule type" value="Genomic_DNA"/>
</dbReference>
<protein>
    <submittedName>
        <fullName evidence="1">Uncharacterized protein</fullName>
    </submittedName>
</protein>
<name>A0A1F6M1C2_9BACT</name>
<sequence length="111" mass="12903">MQHAKPDQERWHTLSLCEQLGNVGSEVGRALNWQKKQNKILANAARERALELLDLTASDARWHGLRKQEIIRVREVVCDFWWGGNQYGSTPENLEKYFLYFAFAARAKKEA</sequence>
<accession>A0A1F6M1C2</accession>
<reference evidence="1 2" key="1">
    <citation type="journal article" date="2016" name="Nat. Commun.">
        <title>Thousands of microbial genomes shed light on interconnected biogeochemical processes in an aquifer system.</title>
        <authorList>
            <person name="Anantharaman K."/>
            <person name="Brown C.T."/>
            <person name="Hug L.A."/>
            <person name="Sharon I."/>
            <person name="Castelle C.J."/>
            <person name="Probst A.J."/>
            <person name="Thomas B.C."/>
            <person name="Singh A."/>
            <person name="Wilkins M.J."/>
            <person name="Karaoz U."/>
            <person name="Brodie E.L."/>
            <person name="Williams K.H."/>
            <person name="Hubbard S.S."/>
            <person name="Banfield J.F."/>
        </authorList>
    </citation>
    <scope>NUCLEOTIDE SEQUENCE [LARGE SCALE GENOMIC DNA]</scope>
</reference>
<proteinExistence type="predicted"/>